<accession>A0A6P2Q041</accession>
<protein>
    <submittedName>
        <fullName evidence="1">Uncharacterized protein</fullName>
    </submittedName>
</protein>
<dbReference type="GeneID" id="93172604"/>
<reference evidence="1 2" key="1">
    <citation type="submission" date="2019-09" db="EMBL/GenBank/DDBJ databases">
        <authorList>
            <person name="Depoorter E."/>
        </authorList>
    </citation>
    <scope>NUCLEOTIDE SEQUENCE [LARGE SCALE GENOMIC DNA]</scope>
    <source>
        <strain evidence="1">LMG 26883</strain>
    </source>
</reference>
<name>A0A6P2Q041_9BURK</name>
<dbReference type="Proteomes" id="UP000494162">
    <property type="component" value="Unassembled WGS sequence"/>
</dbReference>
<proteinExistence type="predicted"/>
<evidence type="ECO:0000313" key="1">
    <source>
        <dbReference type="EMBL" id="VWC15040.1"/>
    </source>
</evidence>
<gene>
    <name evidence="1" type="ORF">BPS26883_05555</name>
</gene>
<dbReference type="RefSeq" id="WP_174903953.1">
    <property type="nucleotide sequence ID" value="NZ_CABVPP010000059.1"/>
</dbReference>
<dbReference type="EMBL" id="CABVPP010000059">
    <property type="protein sequence ID" value="VWC15040.1"/>
    <property type="molecule type" value="Genomic_DNA"/>
</dbReference>
<organism evidence="1 2">
    <name type="scientific">Burkholderia pseudomultivorans</name>
    <dbReference type="NCBI Taxonomy" id="1207504"/>
    <lineage>
        <taxon>Bacteria</taxon>
        <taxon>Pseudomonadati</taxon>
        <taxon>Pseudomonadota</taxon>
        <taxon>Betaproteobacteria</taxon>
        <taxon>Burkholderiales</taxon>
        <taxon>Burkholderiaceae</taxon>
        <taxon>Burkholderia</taxon>
        <taxon>Burkholderia cepacia complex</taxon>
    </lineage>
</organism>
<sequence>MNKEDLDYIKELKLNGSCYAFDDRLVGIVRLLIIYKGEGLFFQENGRALICEISARNAIFNKGSLKEWDDGTSLDAQDKERVAALIAKYYTLAYKDELTLV</sequence>
<dbReference type="AlphaFoldDB" id="A0A6P2Q041"/>
<evidence type="ECO:0000313" key="2">
    <source>
        <dbReference type="Proteomes" id="UP000494162"/>
    </source>
</evidence>